<dbReference type="RefSeq" id="WP_166536519.1">
    <property type="nucleotide sequence ID" value="NZ_JAABLM010000005.1"/>
</dbReference>
<dbReference type="Proteomes" id="UP000798602">
    <property type="component" value="Unassembled WGS sequence"/>
</dbReference>
<dbReference type="PANTHER" id="PTHR19328">
    <property type="entry name" value="HEDGEHOG-INTERACTING PROTEIN"/>
    <property type="match status" value="1"/>
</dbReference>
<dbReference type="EMBL" id="JAABLM010000005">
    <property type="protein sequence ID" value="NBL64694.1"/>
    <property type="molecule type" value="Genomic_DNA"/>
</dbReference>
<evidence type="ECO:0000256" key="2">
    <source>
        <dbReference type="SAM" id="SignalP"/>
    </source>
</evidence>
<evidence type="ECO:0000313" key="6">
    <source>
        <dbReference type="Proteomes" id="UP000798602"/>
    </source>
</evidence>
<feature type="chain" id="PRO_5047071722" evidence="2">
    <location>
        <begin position="21"/>
        <end position="458"/>
    </location>
</feature>
<dbReference type="Pfam" id="PF07995">
    <property type="entry name" value="GSDH"/>
    <property type="match status" value="1"/>
</dbReference>
<feature type="domain" description="Glucose/Sorbosone dehydrogenase" evidence="3">
    <location>
        <begin position="33"/>
        <end position="364"/>
    </location>
</feature>
<evidence type="ECO:0000259" key="4">
    <source>
        <dbReference type="Pfam" id="PF18962"/>
    </source>
</evidence>
<evidence type="ECO:0000313" key="5">
    <source>
        <dbReference type="EMBL" id="NBL64694.1"/>
    </source>
</evidence>
<dbReference type="InterPro" id="IPR026444">
    <property type="entry name" value="Secre_tail"/>
</dbReference>
<dbReference type="InterPro" id="IPR012938">
    <property type="entry name" value="Glc/Sorbosone_DH"/>
</dbReference>
<dbReference type="InterPro" id="IPR011042">
    <property type="entry name" value="6-blade_b-propeller_TolB-like"/>
</dbReference>
<keyword evidence="1 2" id="KW-0732">Signal</keyword>
<dbReference type="NCBIfam" id="TIGR04183">
    <property type="entry name" value="Por_Secre_tail"/>
    <property type="match status" value="1"/>
</dbReference>
<gene>
    <name evidence="5" type="ORF">GV828_05710</name>
</gene>
<sequence length="458" mass="49682">MKLTLLILFYMLLCPFRNSAQDVGIVTFATGFTNPVDIASAGDARLFVVEQAGRIKVLNPDGNTNSTPFLNITSLVSSGGERGLLGLAFHPNYATNGYFYVNYTNTSGNTVIARYSVSTTNPDVANPATASTIITINQPESNHNGGTIKFGPDGYLYIGMGDGGGAGDTNNRAQNINLLLGKMLRLDVDGGAPYAIPADNPYAGSIPGADEIWAIGLRNPWKFSFNRSNGELWIADVGQNAFEEINRVSSTLPGLNYGWRCYEGNAVYNSTGCPPQSSLVSPVATYGRSQGASITGGYVYTGTQFPALSGKYFFADYFRNRLGMVNSDNSITYSNNFTGNNNFSTFGQDANGELYVAANSQGIIYKIVDNNLSNDQFTVNGFKLYPNPVESEFTIENQSNIRLQRFTIVDMSGKILLEHTFDDSPKSMINAGNLDVGVYVVTIEDIDGNRYVSKFNKK</sequence>
<dbReference type="PANTHER" id="PTHR19328:SF75">
    <property type="entry name" value="ALDOSE SUGAR DEHYDROGENASE YLII"/>
    <property type="match status" value="1"/>
</dbReference>
<dbReference type="SUPFAM" id="SSF50952">
    <property type="entry name" value="Soluble quinoprotein glucose dehydrogenase"/>
    <property type="match status" value="1"/>
</dbReference>
<reference evidence="6" key="1">
    <citation type="submission" date="2020-01" db="EMBL/GenBank/DDBJ databases">
        <title>Sphingomonas sp. strain CSW-10.</title>
        <authorList>
            <person name="Chen W.-M."/>
        </authorList>
    </citation>
    <scope>NUCLEOTIDE SEQUENCE [LARGE SCALE GENOMIC DNA]</scope>
    <source>
        <strain evidence="6">NST-5</strain>
    </source>
</reference>
<accession>A0ABW9Z7T1</accession>
<feature type="domain" description="Secretion system C-terminal sorting" evidence="4">
    <location>
        <begin position="384"/>
        <end position="454"/>
    </location>
</feature>
<name>A0ABW9Z7T1_9FLAO</name>
<protein>
    <submittedName>
        <fullName evidence="5">T9SS type A sorting domain-containing protein</fullName>
    </submittedName>
</protein>
<proteinExistence type="predicted"/>
<dbReference type="Pfam" id="PF18962">
    <property type="entry name" value="Por_Secre_tail"/>
    <property type="match status" value="1"/>
</dbReference>
<keyword evidence="6" id="KW-1185">Reference proteome</keyword>
<evidence type="ECO:0000256" key="1">
    <source>
        <dbReference type="ARBA" id="ARBA00022729"/>
    </source>
</evidence>
<organism evidence="5 6">
    <name type="scientific">Flavobacterium ichthyis</name>
    <dbReference type="NCBI Taxonomy" id="2698827"/>
    <lineage>
        <taxon>Bacteria</taxon>
        <taxon>Pseudomonadati</taxon>
        <taxon>Bacteroidota</taxon>
        <taxon>Flavobacteriia</taxon>
        <taxon>Flavobacteriales</taxon>
        <taxon>Flavobacteriaceae</taxon>
        <taxon>Flavobacterium</taxon>
    </lineage>
</organism>
<feature type="signal peptide" evidence="2">
    <location>
        <begin position="1"/>
        <end position="20"/>
    </location>
</feature>
<comment type="caution">
    <text evidence="5">The sequence shown here is derived from an EMBL/GenBank/DDBJ whole genome shotgun (WGS) entry which is preliminary data.</text>
</comment>
<dbReference type="InterPro" id="IPR011041">
    <property type="entry name" value="Quinoprot_gluc/sorb_DH_b-prop"/>
</dbReference>
<evidence type="ECO:0000259" key="3">
    <source>
        <dbReference type="Pfam" id="PF07995"/>
    </source>
</evidence>
<dbReference type="Gene3D" id="2.120.10.30">
    <property type="entry name" value="TolB, C-terminal domain"/>
    <property type="match status" value="1"/>
</dbReference>